<evidence type="ECO:0000313" key="5">
    <source>
        <dbReference type="Proteomes" id="UP000037848"/>
    </source>
</evidence>
<dbReference type="HAMAP" id="MF_01830">
    <property type="entry name" value="Hydro_lyase"/>
    <property type="match status" value="1"/>
</dbReference>
<dbReference type="Gene3D" id="3.40.1640.10">
    <property type="entry name" value="PSTPO5379-like"/>
    <property type="match status" value="1"/>
</dbReference>
<dbReference type="RefSeq" id="WP_054452495.1">
    <property type="nucleotide sequence ID" value="NZ_LHPH01000001.1"/>
</dbReference>
<comment type="caution">
    <text evidence="4">The sequence shown here is derived from an EMBL/GenBank/DDBJ whole genome shotgun (WGS) entry which is preliminary data.</text>
</comment>
<dbReference type="NCBIfam" id="NF003969">
    <property type="entry name" value="PRK05463.1"/>
    <property type="match status" value="1"/>
</dbReference>
<dbReference type="AlphaFoldDB" id="A0A0N1ENM2"/>
<dbReference type="STRING" id="187330.AMS58_05240"/>
<keyword evidence="2 3" id="KW-0456">Lyase</keyword>
<dbReference type="PANTHER" id="PTHR32022:SF10">
    <property type="entry name" value="D-GLUTAMATE CYCLASE, MITOCHONDRIAL"/>
    <property type="match status" value="1"/>
</dbReference>
<dbReference type="SUPFAM" id="SSF160920">
    <property type="entry name" value="PSTPO5379-like"/>
    <property type="match status" value="1"/>
</dbReference>
<keyword evidence="5" id="KW-1185">Reference proteome</keyword>
<evidence type="ECO:0000256" key="2">
    <source>
        <dbReference type="ARBA" id="ARBA00023239"/>
    </source>
</evidence>
<dbReference type="FunFam" id="3.30.2040.10:FF:000001">
    <property type="entry name" value="D-glutamate cyclase, mitochondrial"/>
    <property type="match status" value="1"/>
</dbReference>
<sequence>MQHNASLTTPYAIRNMIRNEDYTGHTSGFVPGFVQANLVILPKQYAFDFLQFCQANKKACPIVASSSAPGAITIPNVAHDLDIRTDLPRYRIFKQGQLIEEVTNIKEHWRDDLVTFLIGCSFSFEESLQAAGIEIRNITEHKNVPMYMTNIPCESAGIFQANMVVSMRPMKPADAIRAIQICSRFPDVHGAPVHFGDPTTIGIKDINRPNFGESVTIKDGEVPVFWACGVTPQVAIANAAPDFCITHSPGHMLITDIQNAHISAF</sequence>
<gene>
    <name evidence="4" type="ORF">ADS77_01245</name>
</gene>
<dbReference type="PANTHER" id="PTHR32022">
    <property type="entry name" value="D-GLUTAMATE CYCLASE, MITOCHONDRIAL"/>
    <property type="match status" value="1"/>
</dbReference>
<evidence type="ECO:0000313" key="4">
    <source>
        <dbReference type="EMBL" id="KPH65583.1"/>
    </source>
</evidence>
<dbReference type="OrthoDB" id="149585at2"/>
<protein>
    <recommendedName>
        <fullName evidence="3">Putative hydro-lyase ADS77_01245</fullName>
        <ecNumber evidence="3">4.2.1.-</ecNumber>
    </recommendedName>
</protein>
<evidence type="ECO:0000256" key="3">
    <source>
        <dbReference type="HAMAP-Rule" id="MF_01830"/>
    </source>
</evidence>
<dbReference type="Pfam" id="PF07286">
    <property type="entry name" value="D-Glu_cyclase"/>
    <property type="match status" value="1"/>
</dbReference>
<dbReference type="PIRSF" id="PIRSF029755">
    <property type="entry name" value="UCP029755"/>
    <property type="match status" value="1"/>
</dbReference>
<evidence type="ECO:0000256" key="1">
    <source>
        <dbReference type="ARBA" id="ARBA00007896"/>
    </source>
</evidence>
<reference evidence="4 5" key="1">
    <citation type="submission" date="2015-08" db="EMBL/GenBank/DDBJ databases">
        <title>Draft Genome Sequence of Pseudoalteromonas porphyrae UCD-SED14.</title>
        <authorList>
            <person name="Coil D.A."/>
            <person name="Jospin G."/>
            <person name="Lee R.D."/>
            <person name="Eisen J.A."/>
        </authorList>
    </citation>
    <scope>NUCLEOTIDE SEQUENCE [LARGE SCALE GENOMIC DNA]</scope>
    <source>
        <strain evidence="4 5">UCD-SED14</strain>
    </source>
</reference>
<dbReference type="EC" id="4.2.1.-" evidence="3"/>
<dbReference type="EMBL" id="LHPH01000001">
    <property type="protein sequence ID" value="KPH65583.1"/>
    <property type="molecule type" value="Genomic_DNA"/>
</dbReference>
<comment type="similarity">
    <text evidence="1 3">Belongs to the D-glutamate cyclase family.</text>
</comment>
<dbReference type="InterPro" id="IPR009906">
    <property type="entry name" value="D-Glu_cyclase"/>
</dbReference>
<dbReference type="InterPro" id="IPR016938">
    <property type="entry name" value="UPF0317"/>
</dbReference>
<dbReference type="InterPro" id="IPR038021">
    <property type="entry name" value="Putative_hydro-lyase"/>
</dbReference>
<dbReference type="PATRIC" id="fig|187330.3.peg.259"/>
<dbReference type="GO" id="GO:0016829">
    <property type="term" value="F:lyase activity"/>
    <property type="evidence" value="ECO:0007669"/>
    <property type="project" value="UniProtKB-KW"/>
</dbReference>
<proteinExistence type="inferred from homology"/>
<name>A0A0N1ENM2_9GAMM</name>
<dbReference type="Proteomes" id="UP000037848">
    <property type="component" value="Unassembled WGS sequence"/>
</dbReference>
<accession>A0A0N1ENM2</accession>
<dbReference type="Gene3D" id="3.30.2040.10">
    <property type="entry name" value="PSTPO5379-like domain"/>
    <property type="match status" value="1"/>
</dbReference>
<organism evidence="4 5">
    <name type="scientific">Pseudoalteromonas porphyrae</name>
    <dbReference type="NCBI Taxonomy" id="187330"/>
    <lineage>
        <taxon>Bacteria</taxon>
        <taxon>Pseudomonadati</taxon>
        <taxon>Pseudomonadota</taxon>
        <taxon>Gammaproteobacteria</taxon>
        <taxon>Alteromonadales</taxon>
        <taxon>Pseudoalteromonadaceae</taxon>
        <taxon>Pseudoalteromonas</taxon>
    </lineage>
</organism>